<gene>
    <name evidence="4" type="ORF">ABS251_02565</name>
</gene>
<dbReference type="CDD" id="cd19607">
    <property type="entry name" value="GTA_TIM-barrel-like"/>
    <property type="match status" value="1"/>
</dbReference>
<organism evidence="4">
    <name type="scientific">Wolbachia endosymbiont of Ephestia elutella</name>
    <dbReference type="NCBI Taxonomy" id="3231696"/>
    <lineage>
        <taxon>Bacteria</taxon>
        <taxon>Pseudomonadati</taxon>
        <taxon>Pseudomonadota</taxon>
        <taxon>Alphaproteobacteria</taxon>
        <taxon>Rickettsiales</taxon>
        <taxon>Anaplasmataceae</taxon>
        <taxon>Wolbachieae</taxon>
        <taxon>Wolbachia</taxon>
    </lineage>
</organism>
<name>A0AAU8MQ63_9RICK</name>
<evidence type="ECO:0000313" key="4">
    <source>
        <dbReference type="EMBL" id="XCO72987.1"/>
    </source>
</evidence>
<dbReference type="InterPro" id="IPR017853">
    <property type="entry name" value="GH"/>
</dbReference>
<proteinExistence type="predicted"/>
<dbReference type="Gene3D" id="3.20.20.80">
    <property type="entry name" value="Glycosidases"/>
    <property type="match status" value="1"/>
</dbReference>
<dbReference type="InterPro" id="IPR025195">
    <property type="entry name" value="GTA_TIM_dom"/>
</dbReference>
<evidence type="ECO:0000259" key="2">
    <source>
        <dbReference type="Pfam" id="PF13550"/>
    </source>
</evidence>
<dbReference type="Pfam" id="PF23666">
    <property type="entry name" value="Rcc01698_C"/>
    <property type="match status" value="1"/>
</dbReference>
<dbReference type="GO" id="GO:0016787">
    <property type="term" value="F:hydrolase activity"/>
    <property type="evidence" value="ECO:0007669"/>
    <property type="project" value="UniProtKB-KW"/>
</dbReference>
<feature type="domain" description="GTA TIM-barrel-like" evidence="1">
    <location>
        <begin position="394"/>
        <end position="647"/>
    </location>
</feature>
<feature type="domain" description="Rcc01698-like C-terminal" evidence="3">
    <location>
        <begin position="977"/>
        <end position="1030"/>
    </location>
</feature>
<dbReference type="EMBL" id="CP159923">
    <property type="protein sequence ID" value="XCO72987.1"/>
    <property type="molecule type" value="Genomic_DNA"/>
</dbReference>
<dbReference type="AlphaFoldDB" id="A0AAU8MQ63"/>
<sequence length="1071" mass="121284">MSTIILSSILSKAGSIFGPIGQIVGSELGALLGAQLDNAIFGLDADQKITHGARLKNLQVQTSTYGKAIPIIYGTACIAGNIIWSQPIKEEAITTQNKTGRGINITYNYYATLAIAICKGKVEKLNRIWADIKSLSFDEIDYTFYHGREDQNPDPFMLSIEGEKNVPAYRGISYIVIKNFPLADYSNRVPVFTFEVQTALKLNGFSVAENIKNINIIPGSGEFVYDTKIQKKIAREKISSSQYIPYGPVQRVNHNNHTKKSDAMLSLDQLKESLPNVEWASVVVNWFASSLNIKDCKIYPAVEFQDDSAIVPDDWQVGNITRDNAQLISKDNHGNPRYGGTVSDAALIRYIEELHSRGYKVMLYPMLLLDTKNKEWRGKLNGTPQDISDFFENQYSKFIEHYTSIAKQTKVEGFIIGSEFAQLTRVKDAKGNYPAVAELVKVAKQVKFQLGKEVNVTYAADWSEYHSYDGWYNMDELWSSQFIDVIGIDAYFPLTDGPEPPFGYSAKDVTGGWSSGVGYDYFYDYSKSDPEKIKYNDSEYAWKNIEKWWSEVHVNPGGSKTKWQPKMKKIWFTEYGFPSMNGCTNEPNVFVDKGSIESKYPRYSNGEVSFLSQKTAIEGTLKKWQSSEMVEKMFLWAWDARPFPYFPNLCDMWTDCHNWQTGHWIQGKISQLNVSDVLSDLLQKVGLKGDQFDTSDVKGLLSGYVINDQQPVRSIIKMLRRCYFFDVVEQNSKLKFIQKGRGVKTEIPIGEMVTNNVAKLVNISQLDLNSKVNVVYFNRNFGYPIDVKYAELPKQGNAATVPIPLIMEEGEAQNIAEVLLYSSWQERNVYNFKLPIKYAWLLPSDVIAISDGEKRHTMRIIKTKFESMSIQVMGVGYDPSIYKLSFPSTRSLMLKEYPPSHISKSIVEMIDLPHIKGNIASFTLISEEEGWKGATLFISYDDKNYKPIASANIQSTYGYVIEFTDEGITVVLRFGKLDVMNPTVLALVGKEVIKFQSAKLIDKNKYKLSGLIRGQKGTKKYEHTAGEKFVLLDHSIISFEVQRGKKFYLKAVTYGDSLDNTKAKLLIKNFS</sequence>
<dbReference type="Pfam" id="PF13547">
    <property type="entry name" value="GTA_TIM"/>
    <property type="match status" value="1"/>
</dbReference>
<evidence type="ECO:0000259" key="1">
    <source>
        <dbReference type="Pfam" id="PF13547"/>
    </source>
</evidence>
<accession>A0AAU8MQ63</accession>
<dbReference type="Pfam" id="PF13550">
    <property type="entry name" value="Phage-tail_3"/>
    <property type="match status" value="1"/>
</dbReference>
<feature type="domain" description="Tip attachment protein J" evidence="2">
    <location>
        <begin position="708"/>
        <end position="862"/>
    </location>
</feature>
<dbReference type="InterPro" id="IPR032876">
    <property type="entry name" value="J_dom"/>
</dbReference>
<protein>
    <submittedName>
        <fullName evidence="4">Glycoside hydrolase TIM-barrel-like domain-containing protein</fullName>
    </submittedName>
</protein>
<keyword evidence="4" id="KW-0378">Hydrolase</keyword>
<reference evidence="4" key="1">
    <citation type="submission" date="2024-06" db="EMBL/GenBank/DDBJ databases">
        <authorList>
            <person name="Al-Khalidi N."/>
            <person name="Al-Zurfi S.M."/>
            <person name="Lahuf A."/>
        </authorList>
    </citation>
    <scope>NUCLEOTIDE SEQUENCE</scope>
    <source>
        <strain evidence="4">Karbala-1</strain>
    </source>
</reference>
<evidence type="ECO:0000259" key="3">
    <source>
        <dbReference type="Pfam" id="PF23666"/>
    </source>
</evidence>
<dbReference type="InterPro" id="IPR056490">
    <property type="entry name" value="Rcc01698_C"/>
</dbReference>
<dbReference type="SUPFAM" id="SSF51445">
    <property type="entry name" value="(Trans)glycosidases"/>
    <property type="match status" value="1"/>
</dbReference>